<comment type="caution">
    <text evidence="2">The sequence shown here is derived from an EMBL/GenBank/DDBJ whole genome shotgun (WGS) entry which is preliminary data.</text>
</comment>
<evidence type="ECO:0000313" key="2">
    <source>
        <dbReference type="EMBL" id="MFC7188473.1"/>
    </source>
</evidence>
<evidence type="ECO:0000313" key="3">
    <source>
        <dbReference type="Proteomes" id="UP001596417"/>
    </source>
</evidence>
<protein>
    <submittedName>
        <fullName evidence="2">Uncharacterized protein</fullName>
    </submittedName>
</protein>
<feature type="compositionally biased region" description="Polar residues" evidence="1">
    <location>
        <begin position="172"/>
        <end position="184"/>
    </location>
</feature>
<dbReference type="AlphaFoldDB" id="A0ABD5YGW2"/>
<feature type="region of interest" description="Disordered" evidence="1">
    <location>
        <begin position="151"/>
        <end position="192"/>
    </location>
</feature>
<dbReference type="EMBL" id="JBHTAX010000001">
    <property type="protein sequence ID" value="MFC7188473.1"/>
    <property type="molecule type" value="Genomic_DNA"/>
</dbReference>
<accession>A0ABD5YGW2</accession>
<evidence type="ECO:0000256" key="1">
    <source>
        <dbReference type="SAM" id="MobiDB-lite"/>
    </source>
</evidence>
<name>A0ABD5YGW2_9EURY</name>
<organism evidence="2 3">
    <name type="scientific">Halocatena marina</name>
    <dbReference type="NCBI Taxonomy" id="2934937"/>
    <lineage>
        <taxon>Archaea</taxon>
        <taxon>Methanobacteriati</taxon>
        <taxon>Methanobacteriota</taxon>
        <taxon>Stenosarchaea group</taxon>
        <taxon>Halobacteria</taxon>
        <taxon>Halobacteriales</taxon>
        <taxon>Natronomonadaceae</taxon>
        <taxon>Halocatena</taxon>
    </lineage>
</organism>
<keyword evidence="3" id="KW-1185">Reference proteome</keyword>
<gene>
    <name evidence="2" type="ORF">ACFQL7_00435</name>
</gene>
<dbReference type="GeneID" id="76198004"/>
<dbReference type="Proteomes" id="UP001596417">
    <property type="component" value="Unassembled WGS sequence"/>
</dbReference>
<sequence>MTMRAALTCVLALLVVSSGSLALFNPAAAAPDGIDDEATFTVRTGGIFPHATDGGQICAEKIDGGVNKVTVTDSKLKDVDIYLGKEGGVKAHVSFPSGEVNGALVLYTNGENMLVNTLSLLGVCLPPGVPNPMPTTLEAYWLGVDNLETQGTRVTSGGDPPEADGPSLKTVLETTNTSPQDIGYNNSSDLTDSLLNNSSGEWVVSDNEAPTINNTTANDTATPTPTDTVANNSTQTPESATNTSEATGTETQTTSNSTEPAETQTSSTQTASDSVNETASSTDTTNTPTESTTTQSSTNANVVTADADVMMNMHVDEKMSKPLGLE</sequence>
<proteinExistence type="predicted"/>
<reference evidence="2 3" key="1">
    <citation type="journal article" date="2019" name="Int. J. Syst. Evol. Microbiol.">
        <title>The Global Catalogue of Microorganisms (GCM) 10K type strain sequencing project: providing services to taxonomists for standard genome sequencing and annotation.</title>
        <authorList>
            <consortium name="The Broad Institute Genomics Platform"/>
            <consortium name="The Broad Institute Genome Sequencing Center for Infectious Disease"/>
            <person name="Wu L."/>
            <person name="Ma J."/>
        </authorList>
    </citation>
    <scope>NUCLEOTIDE SEQUENCE [LARGE SCALE GENOMIC DNA]</scope>
    <source>
        <strain evidence="2 3">RDMS1</strain>
    </source>
</reference>
<dbReference type="RefSeq" id="WP_248903839.1">
    <property type="nucleotide sequence ID" value="NZ_CP109979.1"/>
</dbReference>
<feature type="compositionally biased region" description="Low complexity" evidence="1">
    <location>
        <begin position="209"/>
        <end position="302"/>
    </location>
</feature>
<feature type="region of interest" description="Disordered" evidence="1">
    <location>
        <begin position="204"/>
        <end position="302"/>
    </location>
</feature>